<evidence type="ECO:0000256" key="1">
    <source>
        <dbReference type="SAM" id="MobiDB-lite"/>
    </source>
</evidence>
<gene>
    <name evidence="2" type="ORF">PIB30_034928</name>
</gene>
<dbReference type="Proteomes" id="UP001341840">
    <property type="component" value="Unassembled WGS sequence"/>
</dbReference>
<protein>
    <submittedName>
        <fullName evidence="2">Uncharacterized protein</fullName>
    </submittedName>
</protein>
<sequence length="103" mass="11960">MSKLQNDITKCKRTKIYALGSPKGDLRFQPRYHTWRYQLKYVESTQIPKSTHSKTLDDLPYNEQNPGYQAKYNLNKPLKERNQGYLPKGGVLSLSFHGEDSLP</sequence>
<evidence type="ECO:0000313" key="3">
    <source>
        <dbReference type="Proteomes" id="UP001341840"/>
    </source>
</evidence>
<feature type="region of interest" description="Disordered" evidence="1">
    <location>
        <begin position="49"/>
        <end position="103"/>
    </location>
</feature>
<accession>A0ABU6VBL6</accession>
<comment type="caution">
    <text evidence="2">The sequence shown here is derived from an EMBL/GenBank/DDBJ whole genome shotgun (WGS) entry which is preliminary data.</text>
</comment>
<keyword evidence="3" id="KW-1185">Reference proteome</keyword>
<proteinExistence type="predicted"/>
<evidence type="ECO:0000313" key="2">
    <source>
        <dbReference type="EMBL" id="MED6170839.1"/>
    </source>
</evidence>
<organism evidence="2 3">
    <name type="scientific">Stylosanthes scabra</name>
    <dbReference type="NCBI Taxonomy" id="79078"/>
    <lineage>
        <taxon>Eukaryota</taxon>
        <taxon>Viridiplantae</taxon>
        <taxon>Streptophyta</taxon>
        <taxon>Embryophyta</taxon>
        <taxon>Tracheophyta</taxon>
        <taxon>Spermatophyta</taxon>
        <taxon>Magnoliopsida</taxon>
        <taxon>eudicotyledons</taxon>
        <taxon>Gunneridae</taxon>
        <taxon>Pentapetalae</taxon>
        <taxon>rosids</taxon>
        <taxon>fabids</taxon>
        <taxon>Fabales</taxon>
        <taxon>Fabaceae</taxon>
        <taxon>Papilionoideae</taxon>
        <taxon>50 kb inversion clade</taxon>
        <taxon>dalbergioids sensu lato</taxon>
        <taxon>Dalbergieae</taxon>
        <taxon>Pterocarpus clade</taxon>
        <taxon>Stylosanthes</taxon>
    </lineage>
</organism>
<dbReference type="EMBL" id="JASCZI010151199">
    <property type="protein sequence ID" value="MED6170839.1"/>
    <property type="molecule type" value="Genomic_DNA"/>
</dbReference>
<name>A0ABU6VBL6_9FABA</name>
<reference evidence="2 3" key="1">
    <citation type="journal article" date="2023" name="Plants (Basel)">
        <title>Bridging the Gap: Combining Genomics and Transcriptomics Approaches to Understand Stylosanthes scabra, an Orphan Legume from the Brazilian Caatinga.</title>
        <authorList>
            <person name="Ferreira-Neto J.R.C."/>
            <person name="da Silva M.D."/>
            <person name="Binneck E."/>
            <person name="de Melo N.F."/>
            <person name="da Silva R.H."/>
            <person name="de Melo A.L.T.M."/>
            <person name="Pandolfi V."/>
            <person name="Bustamante F.O."/>
            <person name="Brasileiro-Vidal A.C."/>
            <person name="Benko-Iseppon A.M."/>
        </authorList>
    </citation>
    <scope>NUCLEOTIDE SEQUENCE [LARGE SCALE GENOMIC DNA]</scope>
    <source>
        <tissue evidence="2">Leaves</tissue>
    </source>
</reference>